<organism evidence="3 4">
    <name type="scientific">Pigmentiphaga litoralis</name>
    <dbReference type="NCBI Taxonomy" id="516702"/>
    <lineage>
        <taxon>Bacteria</taxon>
        <taxon>Pseudomonadati</taxon>
        <taxon>Pseudomonadota</taxon>
        <taxon>Betaproteobacteria</taxon>
        <taxon>Burkholderiales</taxon>
        <taxon>Alcaligenaceae</taxon>
        <taxon>Pigmentiphaga</taxon>
    </lineage>
</organism>
<dbReference type="InterPro" id="IPR033932">
    <property type="entry name" value="YtcJ-like"/>
</dbReference>
<dbReference type="Gene3D" id="3.10.310.70">
    <property type="match status" value="1"/>
</dbReference>
<accession>A0A7Y9LNX0</accession>
<dbReference type="Gene3D" id="2.30.40.10">
    <property type="entry name" value="Urease, subunit C, domain 1"/>
    <property type="match status" value="1"/>
</dbReference>
<dbReference type="RefSeq" id="WP_179586784.1">
    <property type="nucleotide sequence ID" value="NZ_JACBYR010000001.1"/>
</dbReference>
<sequence>MSASLILINGRFHTVDRAQPRADAVAIADGKFLEVGDAQAVMRHRGDDTQVVDLGGRTVIPGLNDSHLHLIRGGLNYNLELRWEGVPSLADALRMLKDQAQRTPHPQWVRVVGGWTEFQFAERRLPTLDELNAAAPETPVFVLHLYDRALLNRAALQAVGYTRDTPNPPGGEIQRDASGNPTGMLIARPNAMILYATLAKGPSLPREHQVNSTRQFMRELNRLGVTSVIDAGGGFQNFPEDYAIVDELAREEQLTVRIAYNLFTQNKGAELEDFQSWTEQITPGDGNDFYRHNGAGEMLVFSAADFEDFLEPRPELAAGMEDELEKVVRHLVSQRWPFRLHATYDESISRMLDVFEKVNREIPFDGLHWMFDHAETITPRNIERVKALGGGIAIQHRMAFQGEYFVDRYGADAARQTPPVARMLEMGVPVGAGTDATRVASYNPWTALYWLVSGCTVGGLRLAGPEGQLSRDVALELWTAGSAWFSNEQARKGRIQAGQLADLAVLSGDYFSVSEDEIKSLESVLTVVGGKVVYGADGFAPLAPPALPVLPDWSPVKTVPGHHRALAISRMRALPHLCAGACGVHGHGHEAARASDVPVADVTGFWGALGCSCFAF</sequence>
<feature type="region of interest" description="Disordered" evidence="1">
    <location>
        <begin position="161"/>
        <end position="180"/>
    </location>
</feature>
<dbReference type="SUPFAM" id="SSF51338">
    <property type="entry name" value="Composite domain of metallo-dependent hydrolases"/>
    <property type="match status" value="1"/>
</dbReference>
<name>A0A7Y9LNX0_9BURK</name>
<feature type="domain" description="Amidohydrolase 3" evidence="2">
    <location>
        <begin position="50"/>
        <end position="534"/>
    </location>
</feature>
<dbReference type="EMBL" id="JACBYR010000001">
    <property type="protein sequence ID" value="NYE83266.1"/>
    <property type="molecule type" value="Genomic_DNA"/>
</dbReference>
<dbReference type="AlphaFoldDB" id="A0A7Y9LNX0"/>
<dbReference type="CDD" id="cd01300">
    <property type="entry name" value="YtcJ_like"/>
    <property type="match status" value="1"/>
</dbReference>
<dbReference type="InterPro" id="IPR032466">
    <property type="entry name" value="Metal_Hydrolase"/>
</dbReference>
<dbReference type="InterPro" id="IPR013108">
    <property type="entry name" value="Amidohydro_3"/>
</dbReference>
<evidence type="ECO:0000259" key="2">
    <source>
        <dbReference type="Pfam" id="PF07969"/>
    </source>
</evidence>
<dbReference type="InterPro" id="IPR011059">
    <property type="entry name" value="Metal-dep_hydrolase_composite"/>
</dbReference>
<evidence type="ECO:0000313" key="3">
    <source>
        <dbReference type="EMBL" id="NYE83266.1"/>
    </source>
</evidence>
<comment type="caution">
    <text evidence="3">The sequence shown here is derived from an EMBL/GenBank/DDBJ whole genome shotgun (WGS) entry which is preliminary data.</text>
</comment>
<dbReference type="PANTHER" id="PTHR22642:SF21">
    <property type="entry name" value="PERIPLASMIC PROTEIN"/>
    <property type="match status" value="1"/>
</dbReference>
<keyword evidence="4" id="KW-1185">Reference proteome</keyword>
<dbReference type="Proteomes" id="UP000542125">
    <property type="component" value="Unassembled WGS sequence"/>
</dbReference>
<dbReference type="GO" id="GO:0016810">
    <property type="term" value="F:hydrolase activity, acting on carbon-nitrogen (but not peptide) bonds"/>
    <property type="evidence" value="ECO:0007669"/>
    <property type="project" value="InterPro"/>
</dbReference>
<dbReference type="Pfam" id="PF07969">
    <property type="entry name" value="Amidohydro_3"/>
    <property type="match status" value="1"/>
</dbReference>
<evidence type="ECO:0000256" key="1">
    <source>
        <dbReference type="SAM" id="MobiDB-lite"/>
    </source>
</evidence>
<dbReference type="SUPFAM" id="SSF51556">
    <property type="entry name" value="Metallo-dependent hydrolases"/>
    <property type="match status" value="1"/>
</dbReference>
<dbReference type="Gene3D" id="3.20.20.140">
    <property type="entry name" value="Metal-dependent hydrolases"/>
    <property type="match status" value="1"/>
</dbReference>
<protein>
    <recommendedName>
        <fullName evidence="2">Amidohydrolase 3 domain-containing protein</fullName>
    </recommendedName>
</protein>
<evidence type="ECO:0000313" key="4">
    <source>
        <dbReference type="Proteomes" id="UP000542125"/>
    </source>
</evidence>
<dbReference type="PANTHER" id="PTHR22642">
    <property type="entry name" value="IMIDAZOLONEPROPIONASE"/>
    <property type="match status" value="1"/>
</dbReference>
<reference evidence="3 4" key="1">
    <citation type="submission" date="2020-07" db="EMBL/GenBank/DDBJ databases">
        <title>Genomic Encyclopedia of Type Strains, Phase IV (KMG-V): Genome sequencing to study the core and pangenomes of soil and plant-associated prokaryotes.</title>
        <authorList>
            <person name="Whitman W."/>
        </authorList>
    </citation>
    <scope>NUCLEOTIDE SEQUENCE [LARGE SCALE GENOMIC DNA]</scope>
    <source>
        <strain evidence="3 4">SAS40</strain>
    </source>
</reference>
<gene>
    <name evidence="3" type="ORF">FHW18_002537</name>
</gene>
<proteinExistence type="predicted"/>